<name>A0ABC8R1H8_9AQUA</name>
<keyword evidence="3" id="KW-1185">Reference proteome</keyword>
<dbReference type="EMBL" id="CAUOFW020000921">
    <property type="protein sequence ID" value="CAK9138846.1"/>
    <property type="molecule type" value="Genomic_DNA"/>
</dbReference>
<dbReference type="AlphaFoldDB" id="A0ABC8R1H8"/>
<gene>
    <name evidence="2" type="ORF">ILEXP_LOCUS6199</name>
</gene>
<proteinExistence type="predicted"/>
<evidence type="ECO:0000256" key="1">
    <source>
        <dbReference type="SAM" id="MobiDB-lite"/>
    </source>
</evidence>
<feature type="compositionally biased region" description="Basic and acidic residues" evidence="1">
    <location>
        <begin position="53"/>
        <end position="67"/>
    </location>
</feature>
<dbReference type="Proteomes" id="UP001642360">
    <property type="component" value="Unassembled WGS sequence"/>
</dbReference>
<comment type="caution">
    <text evidence="2">The sequence shown here is derived from an EMBL/GenBank/DDBJ whole genome shotgun (WGS) entry which is preliminary data.</text>
</comment>
<protein>
    <submittedName>
        <fullName evidence="2">Uncharacterized protein</fullName>
    </submittedName>
</protein>
<feature type="region of interest" description="Disordered" evidence="1">
    <location>
        <begin position="32"/>
        <end position="67"/>
    </location>
</feature>
<evidence type="ECO:0000313" key="2">
    <source>
        <dbReference type="EMBL" id="CAK9138846.1"/>
    </source>
</evidence>
<evidence type="ECO:0000313" key="3">
    <source>
        <dbReference type="Proteomes" id="UP001642360"/>
    </source>
</evidence>
<organism evidence="2 3">
    <name type="scientific">Ilex paraguariensis</name>
    <name type="common">yerba mate</name>
    <dbReference type="NCBI Taxonomy" id="185542"/>
    <lineage>
        <taxon>Eukaryota</taxon>
        <taxon>Viridiplantae</taxon>
        <taxon>Streptophyta</taxon>
        <taxon>Embryophyta</taxon>
        <taxon>Tracheophyta</taxon>
        <taxon>Spermatophyta</taxon>
        <taxon>Magnoliopsida</taxon>
        <taxon>eudicotyledons</taxon>
        <taxon>Gunneridae</taxon>
        <taxon>Pentapetalae</taxon>
        <taxon>asterids</taxon>
        <taxon>campanulids</taxon>
        <taxon>Aquifoliales</taxon>
        <taxon>Aquifoliaceae</taxon>
        <taxon>Ilex</taxon>
    </lineage>
</organism>
<sequence>MTEAICRREDYSARDWLMEITVAVSVSADCKSAPLGTNDSNSGQSIKCRRMGTYRDDKSAPDYSKKP</sequence>
<feature type="compositionally biased region" description="Polar residues" evidence="1">
    <location>
        <begin position="35"/>
        <end position="45"/>
    </location>
</feature>
<accession>A0ABC8R1H8</accession>
<reference evidence="2 3" key="1">
    <citation type="submission" date="2024-02" db="EMBL/GenBank/DDBJ databases">
        <authorList>
            <person name="Vignale AGUSTIN F."/>
            <person name="Sosa J E."/>
            <person name="Modenutti C."/>
        </authorList>
    </citation>
    <scope>NUCLEOTIDE SEQUENCE [LARGE SCALE GENOMIC DNA]</scope>
</reference>